<evidence type="ECO:0000313" key="3">
    <source>
        <dbReference type="Proteomes" id="UP000828390"/>
    </source>
</evidence>
<evidence type="ECO:0000256" key="1">
    <source>
        <dbReference type="SAM" id="Coils"/>
    </source>
</evidence>
<comment type="caution">
    <text evidence="2">The sequence shown here is derived from an EMBL/GenBank/DDBJ whole genome shotgun (WGS) entry which is preliminary data.</text>
</comment>
<dbReference type="Proteomes" id="UP000828390">
    <property type="component" value="Unassembled WGS sequence"/>
</dbReference>
<evidence type="ECO:0000313" key="2">
    <source>
        <dbReference type="EMBL" id="KAH3838932.1"/>
    </source>
</evidence>
<gene>
    <name evidence="2" type="ORF">DPMN_112349</name>
</gene>
<keyword evidence="1" id="KW-0175">Coiled coil</keyword>
<dbReference type="Gene3D" id="1.20.5.340">
    <property type="match status" value="1"/>
</dbReference>
<name>A0A9D4KGN2_DREPO</name>
<protein>
    <submittedName>
        <fullName evidence="2">Uncharacterized protein</fullName>
    </submittedName>
</protein>
<feature type="coiled-coil region" evidence="1">
    <location>
        <begin position="37"/>
        <end position="74"/>
    </location>
</feature>
<sequence length="111" mass="11934">MLVMDSFGNQLSSLVSSIASGVVDGLKLKITVLESDNAGLKSSITGLESKVVDLEKKLSEIEDKNDAYEQYSRRNCLRLSGLTKTPVESTDSLVLEIAKAVGANLTIDEID</sequence>
<organism evidence="2 3">
    <name type="scientific">Dreissena polymorpha</name>
    <name type="common">Zebra mussel</name>
    <name type="synonym">Mytilus polymorpha</name>
    <dbReference type="NCBI Taxonomy" id="45954"/>
    <lineage>
        <taxon>Eukaryota</taxon>
        <taxon>Metazoa</taxon>
        <taxon>Spiralia</taxon>
        <taxon>Lophotrochozoa</taxon>
        <taxon>Mollusca</taxon>
        <taxon>Bivalvia</taxon>
        <taxon>Autobranchia</taxon>
        <taxon>Heteroconchia</taxon>
        <taxon>Euheterodonta</taxon>
        <taxon>Imparidentia</taxon>
        <taxon>Neoheterodontei</taxon>
        <taxon>Myida</taxon>
        <taxon>Dreissenoidea</taxon>
        <taxon>Dreissenidae</taxon>
        <taxon>Dreissena</taxon>
    </lineage>
</organism>
<dbReference type="EMBL" id="JAIWYP010000004">
    <property type="protein sequence ID" value="KAH3838932.1"/>
    <property type="molecule type" value="Genomic_DNA"/>
</dbReference>
<proteinExistence type="predicted"/>
<keyword evidence="3" id="KW-1185">Reference proteome</keyword>
<reference evidence="2" key="2">
    <citation type="submission" date="2020-11" db="EMBL/GenBank/DDBJ databases">
        <authorList>
            <person name="McCartney M.A."/>
            <person name="Auch B."/>
            <person name="Kono T."/>
            <person name="Mallez S."/>
            <person name="Becker A."/>
            <person name="Gohl D.M."/>
            <person name="Silverstein K.A.T."/>
            <person name="Koren S."/>
            <person name="Bechman K.B."/>
            <person name="Herman A."/>
            <person name="Abrahante J.E."/>
            <person name="Garbe J."/>
        </authorList>
    </citation>
    <scope>NUCLEOTIDE SEQUENCE</scope>
    <source>
        <strain evidence="2">Duluth1</strain>
        <tissue evidence="2">Whole animal</tissue>
    </source>
</reference>
<accession>A0A9D4KGN2</accession>
<dbReference type="AlphaFoldDB" id="A0A9D4KGN2"/>
<reference evidence="2" key="1">
    <citation type="journal article" date="2019" name="bioRxiv">
        <title>The Genome of the Zebra Mussel, Dreissena polymorpha: A Resource for Invasive Species Research.</title>
        <authorList>
            <person name="McCartney M.A."/>
            <person name="Auch B."/>
            <person name="Kono T."/>
            <person name="Mallez S."/>
            <person name="Zhang Y."/>
            <person name="Obille A."/>
            <person name="Becker A."/>
            <person name="Abrahante J.E."/>
            <person name="Garbe J."/>
            <person name="Badalamenti J.P."/>
            <person name="Herman A."/>
            <person name="Mangelson H."/>
            <person name="Liachko I."/>
            <person name="Sullivan S."/>
            <person name="Sone E.D."/>
            <person name="Koren S."/>
            <person name="Silverstein K.A.T."/>
            <person name="Beckman K.B."/>
            <person name="Gohl D.M."/>
        </authorList>
    </citation>
    <scope>NUCLEOTIDE SEQUENCE</scope>
    <source>
        <strain evidence="2">Duluth1</strain>
        <tissue evidence="2">Whole animal</tissue>
    </source>
</reference>